<dbReference type="GO" id="GO:0051539">
    <property type="term" value="F:4 iron, 4 sulfur cluster binding"/>
    <property type="evidence" value="ECO:0007669"/>
    <property type="project" value="UniProtKB-KW"/>
</dbReference>
<keyword evidence="9" id="KW-0411">Iron-sulfur</keyword>
<comment type="cofactor">
    <cofactor evidence="2">
        <name>[4Fe-4S] cluster</name>
        <dbReference type="ChEBI" id="CHEBI:49883"/>
    </cofactor>
</comment>
<keyword evidence="5" id="KW-0500">Molybdenum</keyword>
<keyword evidence="8" id="KW-0408">Iron</keyword>
<feature type="domain" description="Molybdopterin oxidoreductase" evidence="10">
    <location>
        <begin position="131"/>
        <end position="515"/>
    </location>
</feature>
<dbReference type="CDD" id="cd02767">
    <property type="entry name" value="MopB_ydeP"/>
    <property type="match status" value="1"/>
</dbReference>
<evidence type="ECO:0000256" key="4">
    <source>
        <dbReference type="ARBA" id="ARBA00022485"/>
    </source>
</evidence>
<evidence type="ECO:0000313" key="11">
    <source>
        <dbReference type="EMBL" id="OTP71209.1"/>
    </source>
</evidence>
<dbReference type="InterPro" id="IPR010046">
    <property type="entry name" value="Mopterin_OxRdtse_a_bac"/>
</dbReference>
<keyword evidence="7" id="KW-0560">Oxidoreductase</keyword>
<name>A0A242MIR9_CABSO</name>
<dbReference type="AlphaFoldDB" id="A0A242MIR9"/>
<comment type="similarity">
    <text evidence="3">Belongs to the prokaryotic molybdopterin-containing oxidoreductase family.</text>
</comment>
<reference evidence="11 12" key="1">
    <citation type="submission" date="2017-03" db="EMBL/GenBank/DDBJ databases">
        <title>Genome analysis of strain PAMC 26577.</title>
        <authorList>
            <person name="Oh H.-M."/>
            <person name="Yang J.-A."/>
        </authorList>
    </citation>
    <scope>NUCLEOTIDE SEQUENCE [LARGE SCALE GENOMIC DNA]</scope>
    <source>
        <strain evidence="11 12">PAMC 26577</strain>
    </source>
</reference>
<evidence type="ECO:0000256" key="5">
    <source>
        <dbReference type="ARBA" id="ARBA00022505"/>
    </source>
</evidence>
<dbReference type="InterPro" id="IPR050123">
    <property type="entry name" value="Prok_molybdopt-oxidoreductase"/>
</dbReference>
<evidence type="ECO:0000313" key="12">
    <source>
        <dbReference type="Proteomes" id="UP000195221"/>
    </source>
</evidence>
<dbReference type="CDD" id="cd02787">
    <property type="entry name" value="MopB_CT_ydeP"/>
    <property type="match status" value="1"/>
</dbReference>
<evidence type="ECO:0000256" key="1">
    <source>
        <dbReference type="ARBA" id="ARBA00001942"/>
    </source>
</evidence>
<keyword evidence="4" id="KW-0004">4Fe-4S</keyword>
<dbReference type="NCBIfam" id="TIGR01701">
    <property type="entry name" value="Fdhalpha-like"/>
    <property type="match status" value="1"/>
</dbReference>
<dbReference type="Gene3D" id="3.40.228.10">
    <property type="entry name" value="Dimethylsulfoxide Reductase, domain 2"/>
    <property type="match status" value="1"/>
</dbReference>
<evidence type="ECO:0000256" key="9">
    <source>
        <dbReference type="ARBA" id="ARBA00023014"/>
    </source>
</evidence>
<dbReference type="PANTHER" id="PTHR43105:SF4">
    <property type="entry name" value="PROTEIN YDEP"/>
    <property type="match status" value="1"/>
</dbReference>
<evidence type="ECO:0000256" key="6">
    <source>
        <dbReference type="ARBA" id="ARBA00022723"/>
    </source>
</evidence>
<evidence type="ECO:0000256" key="8">
    <source>
        <dbReference type="ARBA" id="ARBA00023004"/>
    </source>
</evidence>
<dbReference type="PIRSF" id="PIRSF000144">
    <property type="entry name" value="CbbBc"/>
    <property type="match status" value="1"/>
</dbReference>
<dbReference type="PANTHER" id="PTHR43105">
    <property type="entry name" value="RESPIRATORY NITRATE REDUCTASE"/>
    <property type="match status" value="1"/>
</dbReference>
<evidence type="ECO:0000256" key="2">
    <source>
        <dbReference type="ARBA" id="ARBA00001966"/>
    </source>
</evidence>
<dbReference type="EMBL" id="NBTZ01000102">
    <property type="protein sequence ID" value="OTP71209.1"/>
    <property type="molecule type" value="Genomic_DNA"/>
</dbReference>
<dbReference type="GO" id="GO:0016020">
    <property type="term" value="C:membrane"/>
    <property type="evidence" value="ECO:0007669"/>
    <property type="project" value="TreeGrafter"/>
</dbReference>
<dbReference type="InterPro" id="IPR041953">
    <property type="entry name" value="YdeP_MopB"/>
</dbReference>
<proteinExistence type="inferred from homology"/>
<dbReference type="GO" id="GO:0008863">
    <property type="term" value="F:formate dehydrogenase (NAD+) activity"/>
    <property type="evidence" value="ECO:0007669"/>
    <property type="project" value="InterPro"/>
</dbReference>
<dbReference type="InterPro" id="IPR006656">
    <property type="entry name" value="Mopterin_OxRdtase"/>
</dbReference>
<dbReference type="InterPro" id="IPR009010">
    <property type="entry name" value="Asp_de-COase-like_dom_sf"/>
</dbReference>
<comment type="cofactor">
    <cofactor evidence="1">
        <name>Mo-bis(molybdopterin guanine dinucleotide)</name>
        <dbReference type="ChEBI" id="CHEBI:60539"/>
    </cofactor>
</comment>
<dbReference type="Gene3D" id="3.40.50.740">
    <property type="match status" value="1"/>
</dbReference>
<dbReference type="SUPFAM" id="SSF50692">
    <property type="entry name" value="ADC-like"/>
    <property type="match status" value="1"/>
</dbReference>
<dbReference type="Proteomes" id="UP000195221">
    <property type="component" value="Unassembled WGS sequence"/>
</dbReference>
<gene>
    <name evidence="11" type="ORF">PAMC26577_25070</name>
</gene>
<accession>A0A242MIR9</accession>
<evidence type="ECO:0000256" key="7">
    <source>
        <dbReference type="ARBA" id="ARBA00023002"/>
    </source>
</evidence>
<protein>
    <submittedName>
        <fullName evidence="11">Putative formate dehydrogenase oxidoreductase protein</fullName>
    </submittedName>
</protein>
<dbReference type="InterPro" id="IPR037951">
    <property type="entry name" value="MopB_CT_YdeP"/>
</dbReference>
<comment type="caution">
    <text evidence="11">The sequence shown here is derived from an EMBL/GenBank/DDBJ whole genome shotgun (WGS) entry which is preliminary data.</text>
</comment>
<dbReference type="SUPFAM" id="SSF53706">
    <property type="entry name" value="Formate dehydrogenase/DMSO reductase, domains 1-3"/>
    <property type="match status" value="1"/>
</dbReference>
<keyword evidence="6" id="KW-0479">Metal-binding</keyword>
<evidence type="ECO:0000259" key="10">
    <source>
        <dbReference type="Pfam" id="PF00384"/>
    </source>
</evidence>
<dbReference type="GO" id="GO:0030151">
    <property type="term" value="F:molybdenum ion binding"/>
    <property type="evidence" value="ECO:0007669"/>
    <property type="project" value="InterPro"/>
</dbReference>
<evidence type="ECO:0000256" key="3">
    <source>
        <dbReference type="ARBA" id="ARBA00010312"/>
    </source>
</evidence>
<organism evidence="11 12">
    <name type="scientific">Caballeronia sordidicola</name>
    <name type="common">Burkholderia sordidicola</name>
    <dbReference type="NCBI Taxonomy" id="196367"/>
    <lineage>
        <taxon>Bacteria</taxon>
        <taxon>Pseudomonadati</taxon>
        <taxon>Pseudomonadota</taxon>
        <taxon>Betaproteobacteria</taxon>
        <taxon>Burkholderiales</taxon>
        <taxon>Burkholderiaceae</taxon>
        <taxon>Caballeronia</taxon>
    </lineage>
</organism>
<dbReference type="Pfam" id="PF00384">
    <property type="entry name" value="Molybdopterin"/>
    <property type="match status" value="1"/>
</dbReference>
<sequence length="792" mass="87566">MEHSNLFSLAYSLLHKRLNDMKKPEPRIEPYTHPAAGWGALKYVAINLLKEKVSGGNYRLLFGQNQPDGFDCPGCAWPDREHASTFEFCENGVKAVAAESTSKRVTPAFFEDHTVEALMTQSDYELEQHGRLTDPLVYDAARDRYVPISWDDAFGLIAEHLNRLDNPDRAAFYTSGRASNEAAFLYQLFVRMYGTNNFPDCSNMCHEATSRGLPVTVGVGKGTVTLEDFEHADTLLLFGQNPATNHPRMLGELRECAKRGATIVSINPLRERGLERFASPQHPVEMLTGGSTKISSVFIRPKIGGDFALIKGVAKRVIELDDEALKQGLQRMLDVDFIEEHTVGFDAFADDLRAEDWDAIVAESGVPIEDVLQLADIYVRGRAVISTWGMGLTQHKNSVPTVQILSNLMMMRGNIGKLGAGLCPVRGHSNVQGDRTVGIEERPTQAFLDRLGAAYDFEPPREHGYDVVRSIEAMLAGDVKVFIGLGGNFSIATPDTPRVWEAMRSCDLTVHITTKLNRSHLIHGRDALILPTLGRTEIDMQNGVAQGVSVEDSMSMVHISYGMNKPASANLLSEIAIVARMAHATLGSAKVDWLANANDYALIRDGIEKVIDGFENYNERLKHPGGFHLGVASRERVWNTPTGKAQFLVNPIDLDSPIHRARHMHGERLMTLMTTRSHDQYNTTIYGLDDRYRGVYGQRRVLFANALDIEMLGFEAGQRVDITSVWDDNVKRRADGFLLVEYDIPRGCLGAYYPETNPLVPLSSVADGAGTPTSKSIPVLLRASAVSQLEAA</sequence>